<dbReference type="Proteomes" id="UP000320431">
    <property type="component" value="Unassembled WGS sequence"/>
</dbReference>
<dbReference type="EMBL" id="VICD02000027">
    <property type="protein sequence ID" value="KAB8198365.1"/>
    <property type="molecule type" value="Genomic_DNA"/>
</dbReference>
<dbReference type="Gene3D" id="3.10.180.10">
    <property type="entry name" value="2,3-Dihydroxybiphenyl 1,2-Dioxygenase, domain 1"/>
    <property type="match status" value="1"/>
</dbReference>
<gene>
    <name evidence="1" type="ORF">FKV24_002410</name>
</gene>
<dbReference type="InterPro" id="IPR029068">
    <property type="entry name" value="Glyas_Bleomycin-R_OHBP_Dase"/>
</dbReference>
<comment type="caution">
    <text evidence="1">The sequence shown here is derived from an EMBL/GenBank/DDBJ whole genome shotgun (WGS) entry which is preliminary data.</text>
</comment>
<accession>A0A508B3M2</accession>
<dbReference type="PROSITE" id="PS51819">
    <property type="entry name" value="VOC"/>
    <property type="match status" value="1"/>
</dbReference>
<name>A0A508B3M2_9GAMM</name>
<dbReference type="AlphaFoldDB" id="A0A508B3M2"/>
<dbReference type="RefSeq" id="WP_141481072.1">
    <property type="nucleotide sequence ID" value="NZ_VICD02000027.1"/>
</dbReference>
<reference evidence="1 2" key="1">
    <citation type="submission" date="2019-10" db="EMBL/GenBank/DDBJ databases">
        <title>Lysobacter alkalisoli sp. nov., isolated from saline-alkaline soil.</title>
        <authorList>
            <person name="Sun J.-Q."/>
        </authorList>
    </citation>
    <scope>NUCLEOTIDE SEQUENCE [LARGE SCALE GENOMIC DNA]</scope>
    <source>
        <strain evidence="1 2">KCTC 42381</strain>
    </source>
</reference>
<organism evidence="1 2">
    <name type="scientific">Marilutibacter maris</name>
    <dbReference type="NCBI Taxonomy" id="1605891"/>
    <lineage>
        <taxon>Bacteria</taxon>
        <taxon>Pseudomonadati</taxon>
        <taxon>Pseudomonadota</taxon>
        <taxon>Gammaproteobacteria</taxon>
        <taxon>Lysobacterales</taxon>
        <taxon>Lysobacteraceae</taxon>
        <taxon>Marilutibacter</taxon>
    </lineage>
</organism>
<evidence type="ECO:0000313" key="1">
    <source>
        <dbReference type="EMBL" id="KAB8198365.1"/>
    </source>
</evidence>
<dbReference type="InterPro" id="IPR004360">
    <property type="entry name" value="Glyas_Fos-R_dOase_dom"/>
</dbReference>
<dbReference type="Pfam" id="PF00903">
    <property type="entry name" value="Glyoxalase"/>
    <property type="match status" value="1"/>
</dbReference>
<proteinExistence type="predicted"/>
<sequence length="125" mass="13922">MLQNHPIHAYLPARDIARARRFYEQVLGFDPGGELEDGVTYRFGQGTAAFLYPTENAGTSKASQALWQVDDIEQEVAALKQRGVVFERYDIPGSRCDGDIVTEGCVRAAWFKDTEGNILAIIQEV</sequence>
<dbReference type="SUPFAM" id="SSF54593">
    <property type="entry name" value="Glyoxalase/Bleomycin resistance protein/Dihydroxybiphenyl dioxygenase"/>
    <property type="match status" value="1"/>
</dbReference>
<protein>
    <submittedName>
        <fullName evidence="1">VOC family protein</fullName>
    </submittedName>
</protein>
<dbReference type="InterPro" id="IPR037523">
    <property type="entry name" value="VOC_core"/>
</dbReference>
<evidence type="ECO:0000313" key="2">
    <source>
        <dbReference type="Proteomes" id="UP000320431"/>
    </source>
</evidence>